<dbReference type="InterPro" id="IPR038765">
    <property type="entry name" value="Papain-like_cys_pep_sf"/>
</dbReference>
<organism evidence="3 4">
    <name type="scientific">Pyrenophora tritici-repentis</name>
    <dbReference type="NCBI Taxonomy" id="45151"/>
    <lineage>
        <taxon>Eukaryota</taxon>
        <taxon>Fungi</taxon>
        <taxon>Dikarya</taxon>
        <taxon>Ascomycota</taxon>
        <taxon>Pezizomycotina</taxon>
        <taxon>Dothideomycetes</taxon>
        <taxon>Pleosporomycetidae</taxon>
        <taxon>Pleosporales</taxon>
        <taxon>Pleosporineae</taxon>
        <taxon>Pleosporaceae</taxon>
        <taxon>Pyrenophora</taxon>
    </lineage>
</organism>
<dbReference type="SUPFAM" id="SSF54001">
    <property type="entry name" value="Cysteine proteinases"/>
    <property type="match status" value="1"/>
</dbReference>
<evidence type="ECO:0000313" key="4">
    <source>
        <dbReference type="Proteomes" id="UP000249757"/>
    </source>
</evidence>
<dbReference type="Gene3D" id="3.90.70.10">
    <property type="entry name" value="Cysteine proteinases"/>
    <property type="match status" value="1"/>
</dbReference>
<sequence>MTAQDSRLVQSLAADEPANTFPASPPRRDPIEDADASFTRKRPRLHSGSNSLPAMDTNTDPQTPTNPAASPAEKQVEMTIRSHPPSSPLPAGDEAGHGSANHVLEDALPTSEQSPILIASSEDEPGSPPVMIIDDDDDDDAVGFAVRVDAAHHFSQFPYSHIGTYATVIRELGQHVGSSSEVDPIFFTGLARWLNELPHPSADLEGFYASKAIFWEDFATLVNKFLYRRGPFSHHIPDRQMTDIFYAFLSAYVRLCSLLLLADVQLLSLPRSDDIYLPPLLSPKHIRHLPAILRADRAPVYAMMSRDHSTDLRKLCLRLQQDFLVAEGPENLFRLADRAIQHVPMSLQNFIASNVVVVLQALGSSIFVNHISTSAQARSEFCRGTLLFLEKYMDDLFNLDRTTDANCARDLIQSFHYLLFDLCIWDKSIESQLLDRFLDFKSAESPTTSSSSEVAQTRDQDAYRRDAECFPALVANAWKFKILRRYLTKGKMDLRMMSITAMDTGLVDIWKQYNDREPECRHPVMQYLADFLLDGNVMDYIISVDSHPQLIARAGNILGFLVVTQRWSDSQADATWNTVATNPDPRVVSATMTMIRGIVNLMKPMELMYLCTKLYELPIGTYTLEILRFLREISTRITDKATPEDYAARGPSGCPWNVCIRMVCDTVSHVETTKGMLDIHNEAVDHLRLLVHKVPIDERLAIYRECAGHIGSHSPKATGSVKVISILASPFHPATDAFFQQNQDVVRMILEEIPWFVEAERETGANAAASMALSYRLELLSLMIHRVGSSIPTEIYEDLWEYTIGTRALSNDARDSAWKQLLQTNKSAPNNEYCRRLVSSHLPNMEPKFYTHAMFEFVENYSFPTTHHVVETDDGENTVLQIPGAELLWPMILSSPEGTIEDCAARLLAARYVQIDEAEGVTLGDVEAAHVILVEKCMQEIRSACKIVRTQPSSSVDAGTNATVSDTTVQEKEGRCRRIILFQKLLLAKIRQKPEFNRGRRADSKVDEMDVPYGDAITIRFQSGNKERQTVMMGADHTLDDLYRKLCHVVGYTKVNLFARGQRLNVAERPNEKICEVDFGGQLLVQGTPGTEVTRPLSVIAIGSSVFESTVVKYFDELFSLMDSDDTISKLLFEYLSFFPAPSSIVDSVMTDEAQSEDLFPPGKFFQARYAALALQARLQEQIRYSTLDEKFVTKAIRHLDAALLNTTLIAEKIASLQERRLATVLVNVLLEFLRGKYHVGSFVAIANVLCEAERPSAETSATYFSDGARLANRLVTILSVALEKKENAVVIHDCYGVIIEASLHSRVIWEAFIKHPEVPSLHRVLLLQDDRQSVRENISKKIASICGGGLPFTCPLSQGEIAGQVWAGISAILPDTVLYPKQSRELFTMADHVFHVQDEHERNEGTLRMFLATWSGLLLKHKHEEIVGREETDYVVSGFTKLLLSCIMSLKSFKRPINASDIMEQIFKKYIFTRSSSTLEDGVAPVPILESHTRRELYDLMLALVDDSSTYSNLLKLAEEVEDEDFDPVMSTISVDRSVEIRSGTGYVGLYNPRAICYANSLLTQLFMNVNFRKFMLGLELQERDGSQKLLLETQRLFTNMQHSFRRAADPRNFAACVKDSESMPIDISIQMDADEFYNSLFDQWERQLINETHKQQFRSFYGGQTLNQIKSTECEHVSERAEPFFAVQCDVLGKSTLQESLQAFVSGDVMEGDNKYKCESCGGKYVNAVKRTCFKEVPDNLIFHLKRFEFDLVDFSRKKVYDHFEFPPSIDINAYHVDYLSDPTKPQEEDMFDLVGVLVHTGTCEHGHYYSYIRERPCSTGSKVPDSKVPPWFEFDDSNVTPFDPADIAYRAFGGMTDDTYSRVLKQYSAYMLFYQRRTALDADQSQWVTSTNETTPKVPMPKDLEHEVDIVNEALVQEYCLLDPDHTAFVRQLHVMSRSINHGSCSEDHAQEVHSLQIVLGHLGRIVWRHPSSDIFCETLVQLRRSVLPCTMCCTIALKFLAGDEHVFFNLLVRCPHAKVRSQIRNFFIDCLKVVRDQDPAMYGFEGMENDMDVDSPSLKEGVLTDVTSRLRQMADESYLSTRGWDDFYLMVIQIIEMGHSETAALLNHGFLQFCLTMLSMHVHKSFQERNPELWRILNKKTGIYNRLVACASTLLSQMDTHLPVIERNSSVDRQDTLDRESMRFPLTFDERAMLYYWDNELKAIAVLDKALEMFDSSKVDQFCPGDIVKSMLGWANAQAQNNLLKTINDGIALDPPFCDAYMRAGLSFCEASPAVDNVLKIITAVTKAIASQTRVDEERPPGGPAVLGFIVGLLNADNTAIFQQKNRHVFFYWIMAKSRTWAPPLLMHTVDSVRHGANLVLRELYKTHNDWPEELVHAQWRTLRELAIEMMQHILSGKNQCMLKSHLSVLIEACEYLIQQLFDLSQSEDPALEAYRDEVQDPSCIFQWQQHVEPAINSWPQDDGLSAGDVYEQSEFGSESDMEDVADVDA</sequence>
<feature type="domain" description="USP" evidence="2">
    <location>
        <begin position="1549"/>
        <end position="1880"/>
    </location>
</feature>
<proteinExistence type="predicted"/>
<feature type="compositionally biased region" description="Acidic residues" evidence="1">
    <location>
        <begin position="2482"/>
        <end position="2494"/>
    </location>
</feature>
<dbReference type="InterPro" id="IPR018200">
    <property type="entry name" value="USP_CS"/>
</dbReference>
<dbReference type="PROSITE" id="PS00973">
    <property type="entry name" value="USP_2"/>
    <property type="match status" value="1"/>
</dbReference>
<dbReference type="Pfam" id="PF12030">
    <property type="entry name" value="DUF3517"/>
    <property type="match status" value="1"/>
</dbReference>
<feature type="compositionally biased region" description="Low complexity" evidence="1">
    <location>
        <begin position="56"/>
        <end position="67"/>
    </location>
</feature>
<dbReference type="OrthoDB" id="420187at2759"/>
<gene>
    <name evidence="3" type="ORF">Ptr86124_009055</name>
</gene>
<dbReference type="Proteomes" id="UP000249757">
    <property type="component" value="Unassembled WGS sequence"/>
</dbReference>
<dbReference type="InterPro" id="IPR021905">
    <property type="entry name" value="DUF3517"/>
</dbReference>
<dbReference type="PROSITE" id="PS50235">
    <property type="entry name" value="USP_3"/>
    <property type="match status" value="1"/>
</dbReference>
<feature type="region of interest" description="Disordered" evidence="1">
    <location>
        <begin position="1"/>
        <end position="99"/>
    </location>
</feature>
<dbReference type="PANTHER" id="PTHR24006:SF925">
    <property type="entry name" value="UBIQUITINYL HYDROLASE 1"/>
    <property type="match status" value="1"/>
</dbReference>
<name>A0A922SWT9_9PLEO</name>
<dbReference type="Pfam" id="PF00443">
    <property type="entry name" value="UCH"/>
    <property type="match status" value="1"/>
</dbReference>
<dbReference type="InterPro" id="IPR050164">
    <property type="entry name" value="Peptidase_C19"/>
</dbReference>
<evidence type="ECO:0000256" key="1">
    <source>
        <dbReference type="SAM" id="MobiDB-lite"/>
    </source>
</evidence>
<dbReference type="GO" id="GO:0004843">
    <property type="term" value="F:cysteine-type deubiquitinase activity"/>
    <property type="evidence" value="ECO:0007669"/>
    <property type="project" value="InterPro"/>
</dbReference>
<accession>A0A922SWT9</accession>
<dbReference type="GO" id="GO:0005829">
    <property type="term" value="C:cytosol"/>
    <property type="evidence" value="ECO:0007669"/>
    <property type="project" value="TreeGrafter"/>
</dbReference>
<protein>
    <submittedName>
        <fullName evidence="3">Ubiquitin thiolesterase</fullName>
    </submittedName>
</protein>
<dbReference type="GO" id="GO:0016579">
    <property type="term" value="P:protein deubiquitination"/>
    <property type="evidence" value="ECO:0007669"/>
    <property type="project" value="InterPro"/>
</dbReference>
<dbReference type="EMBL" id="NRDI02000012">
    <property type="protein sequence ID" value="KAI1512215.1"/>
    <property type="molecule type" value="Genomic_DNA"/>
</dbReference>
<dbReference type="InterPro" id="IPR028889">
    <property type="entry name" value="USP"/>
</dbReference>
<dbReference type="PANTHER" id="PTHR24006">
    <property type="entry name" value="UBIQUITIN CARBOXYL-TERMINAL HYDROLASE"/>
    <property type="match status" value="1"/>
</dbReference>
<dbReference type="InterPro" id="IPR001394">
    <property type="entry name" value="Peptidase_C19_UCH"/>
</dbReference>
<evidence type="ECO:0000259" key="2">
    <source>
        <dbReference type="PROSITE" id="PS50235"/>
    </source>
</evidence>
<keyword evidence="4" id="KW-1185">Reference proteome</keyword>
<dbReference type="GO" id="GO:0005634">
    <property type="term" value="C:nucleus"/>
    <property type="evidence" value="ECO:0007669"/>
    <property type="project" value="TreeGrafter"/>
</dbReference>
<feature type="region of interest" description="Disordered" evidence="1">
    <location>
        <begin position="2463"/>
        <end position="2494"/>
    </location>
</feature>
<evidence type="ECO:0000313" key="3">
    <source>
        <dbReference type="EMBL" id="KAI1512215.1"/>
    </source>
</evidence>
<reference evidence="4" key="1">
    <citation type="journal article" date="2022" name="Microb. Genom.">
        <title>A global pangenome for the wheat fungal pathogen Pyrenophora tritici-repentis and prediction of effector protein structural homology.</title>
        <authorList>
            <person name="Moolhuijzen P.M."/>
            <person name="See P.T."/>
            <person name="Shi G."/>
            <person name="Powell H.R."/>
            <person name="Cockram J."/>
            <person name="Jorgensen L.N."/>
            <person name="Benslimane H."/>
            <person name="Strelkov S.E."/>
            <person name="Turner J."/>
            <person name="Liu Z."/>
            <person name="Moffat C.S."/>
        </authorList>
    </citation>
    <scope>NUCLEOTIDE SEQUENCE [LARGE SCALE GENOMIC DNA]</scope>
</reference>
<comment type="caution">
    <text evidence="3">The sequence shown here is derived from an EMBL/GenBank/DDBJ whole genome shotgun (WGS) entry which is preliminary data.</text>
</comment>